<dbReference type="STRING" id="502025.Hoch_4181"/>
<sequence>MAAPGQRPPHLRGVDTRPQRPSLAVIVSTAPERGDLARALELARAAREADIEVGLFFMHEAVRGLPAQRRALDALRELDCELRVCATSAEACGLDEDALGVALGSQDDHAALVHRSARVLAFT</sequence>
<dbReference type="InterPro" id="IPR003787">
    <property type="entry name" value="Sulphur_relay_DsrE/F-like"/>
</dbReference>
<accession>D0LKV9</accession>
<evidence type="ECO:0000313" key="1">
    <source>
        <dbReference type="EMBL" id="ACY16679.1"/>
    </source>
</evidence>
<proteinExistence type="predicted"/>
<dbReference type="Gene3D" id="3.40.1260.10">
    <property type="entry name" value="DsrEFH-like"/>
    <property type="match status" value="1"/>
</dbReference>
<name>D0LKV9_HALO1</name>
<evidence type="ECO:0000313" key="2">
    <source>
        <dbReference type="Proteomes" id="UP000001880"/>
    </source>
</evidence>
<dbReference type="KEGG" id="hoh:Hoch_4181"/>
<dbReference type="Pfam" id="PF02635">
    <property type="entry name" value="DsrE"/>
    <property type="match status" value="1"/>
</dbReference>
<dbReference type="Proteomes" id="UP000001880">
    <property type="component" value="Chromosome"/>
</dbReference>
<keyword evidence="2" id="KW-1185">Reference proteome</keyword>
<dbReference type="EMBL" id="CP001804">
    <property type="protein sequence ID" value="ACY16679.1"/>
    <property type="molecule type" value="Genomic_DNA"/>
</dbReference>
<organism evidence="1 2">
    <name type="scientific">Haliangium ochraceum (strain DSM 14365 / JCM 11303 / SMP-2)</name>
    <dbReference type="NCBI Taxonomy" id="502025"/>
    <lineage>
        <taxon>Bacteria</taxon>
        <taxon>Pseudomonadati</taxon>
        <taxon>Myxococcota</taxon>
        <taxon>Polyangia</taxon>
        <taxon>Haliangiales</taxon>
        <taxon>Kofleriaceae</taxon>
        <taxon>Haliangium</taxon>
    </lineage>
</organism>
<dbReference type="AlphaFoldDB" id="D0LKV9"/>
<dbReference type="HOGENOM" id="CLU_2012066_0_0_7"/>
<reference evidence="1 2" key="1">
    <citation type="journal article" date="2010" name="Stand. Genomic Sci.">
        <title>Complete genome sequence of Haliangium ochraceum type strain (SMP-2).</title>
        <authorList>
            <consortium name="US DOE Joint Genome Institute (JGI-PGF)"/>
            <person name="Ivanova N."/>
            <person name="Daum C."/>
            <person name="Lang E."/>
            <person name="Abt B."/>
            <person name="Kopitz M."/>
            <person name="Saunders E."/>
            <person name="Lapidus A."/>
            <person name="Lucas S."/>
            <person name="Glavina Del Rio T."/>
            <person name="Nolan M."/>
            <person name="Tice H."/>
            <person name="Copeland A."/>
            <person name="Cheng J.F."/>
            <person name="Chen F."/>
            <person name="Bruce D."/>
            <person name="Goodwin L."/>
            <person name="Pitluck S."/>
            <person name="Mavromatis K."/>
            <person name="Pati A."/>
            <person name="Mikhailova N."/>
            <person name="Chen A."/>
            <person name="Palaniappan K."/>
            <person name="Land M."/>
            <person name="Hauser L."/>
            <person name="Chang Y.J."/>
            <person name="Jeffries C.D."/>
            <person name="Detter J.C."/>
            <person name="Brettin T."/>
            <person name="Rohde M."/>
            <person name="Goker M."/>
            <person name="Bristow J."/>
            <person name="Markowitz V."/>
            <person name="Eisen J.A."/>
            <person name="Hugenholtz P."/>
            <person name="Kyrpides N.C."/>
            <person name="Klenk H.P."/>
        </authorList>
    </citation>
    <scope>NUCLEOTIDE SEQUENCE [LARGE SCALE GENOMIC DNA]</scope>
    <source>
        <strain evidence="2">DSM 14365 / CIP 107738 / JCM 11303 / AJ 13395 / SMP-2</strain>
    </source>
</reference>
<dbReference type="InterPro" id="IPR027396">
    <property type="entry name" value="DsrEFH-like"/>
</dbReference>
<dbReference type="RefSeq" id="WP_012829277.1">
    <property type="nucleotide sequence ID" value="NC_013440.1"/>
</dbReference>
<protein>
    <submittedName>
        <fullName evidence="1">DsrE family protein</fullName>
    </submittedName>
</protein>
<gene>
    <name evidence="1" type="ordered locus">Hoch_4181</name>
</gene>
<dbReference type="SUPFAM" id="SSF75169">
    <property type="entry name" value="DsrEFH-like"/>
    <property type="match status" value="1"/>
</dbReference>